<organism evidence="2 3">
    <name type="scientific">Dendrobium thyrsiflorum</name>
    <name type="common">Pinecone-like raceme dendrobium</name>
    <name type="synonym">Orchid</name>
    <dbReference type="NCBI Taxonomy" id="117978"/>
    <lineage>
        <taxon>Eukaryota</taxon>
        <taxon>Viridiplantae</taxon>
        <taxon>Streptophyta</taxon>
        <taxon>Embryophyta</taxon>
        <taxon>Tracheophyta</taxon>
        <taxon>Spermatophyta</taxon>
        <taxon>Magnoliopsida</taxon>
        <taxon>Liliopsida</taxon>
        <taxon>Asparagales</taxon>
        <taxon>Orchidaceae</taxon>
        <taxon>Epidendroideae</taxon>
        <taxon>Malaxideae</taxon>
        <taxon>Dendrobiinae</taxon>
        <taxon>Dendrobium</taxon>
    </lineage>
</organism>
<evidence type="ECO:0000313" key="3">
    <source>
        <dbReference type="Proteomes" id="UP001552299"/>
    </source>
</evidence>
<evidence type="ECO:0000313" key="2">
    <source>
        <dbReference type="EMBL" id="KAL0923807.1"/>
    </source>
</evidence>
<reference evidence="2 3" key="1">
    <citation type="journal article" date="2024" name="Plant Biotechnol. J.">
        <title>Dendrobium thyrsiflorum genome and its molecular insights into genes involved in important horticultural traits.</title>
        <authorList>
            <person name="Chen B."/>
            <person name="Wang J.Y."/>
            <person name="Zheng P.J."/>
            <person name="Li K.L."/>
            <person name="Liang Y.M."/>
            <person name="Chen X.F."/>
            <person name="Zhang C."/>
            <person name="Zhao X."/>
            <person name="He X."/>
            <person name="Zhang G.Q."/>
            <person name="Liu Z.J."/>
            <person name="Xu Q."/>
        </authorList>
    </citation>
    <scope>NUCLEOTIDE SEQUENCE [LARGE SCALE GENOMIC DNA]</scope>
    <source>
        <strain evidence="2">GZMU011</strain>
    </source>
</reference>
<keyword evidence="1" id="KW-0812">Transmembrane</keyword>
<sequence length="78" mass="9087">MKDLSSSNSSHLISFTLDSTKGIMIKRIRYTTMTRPVDFRSYRPAIFITVMYFFFLEFLFISSSRNTAIVAMVVILNF</sequence>
<evidence type="ECO:0000256" key="1">
    <source>
        <dbReference type="SAM" id="Phobius"/>
    </source>
</evidence>
<dbReference type="AlphaFoldDB" id="A0ABD0VF85"/>
<dbReference type="EMBL" id="JANQDX010000005">
    <property type="protein sequence ID" value="KAL0923807.1"/>
    <property type="molecule type" value="Genomic_DNA"/>
</dbReference>
<keyword evidence="1" id="KW-0472">Membrane</keyword>
<comment type="caution">
    <text evidence="2">The sequence shown here is derived from an EMBL/GenBank/DDBJ whole genome shotgun (WGS) entry which is preliminary data.</text>
</comment>
<dbReference type="Proteomes" id="UP001552299">
    <property type="component" value="Unassembled WGS sequence"/>
</dbReference>
<protein>
    <submittedName>
        <fullName evidence="2">Uncharacterized protein</fullName>
    </submittedName>
</protein>
<name>A0ABD0VF85_DENTH</name>
<keyword evidence="3" id="KW-1185">Reference proteome</keyword>
<keyword evidence="1" id="KW-1133">Transmembrane helix</keyword>
<feature type="transmembrane region" description="Helical" evidence="1">
    <location>
        <begin position="42"/>
        <end position="62"/>
    </location>
</feature>
<proteinExistence type="predicted"/>
<gene>
    <name evidence="2" type="ORF">M5K25_004583</name>
</gene>
<accession>A0ABD0VF85</accession>